<evidence type="ECO:0000313" key="2">
    <source>
        <dbReference type="Proteomes" id="UP000789525"/>
    </source>
</evidence>
<dbReference type="EMBL" id="CAJVPT010037066">
    <property type="protein sequence ID" value="CAG8716335.1"/>
    <property type="molecule type" value="Genomic_DNA"/>
</dbReference>
<accession>A0ACA9PMU8</accession>
<organism evidence="1 2">
    <name type="scientific">Acaulospora colombiana</name>
    <dbReference type="NCBI Taxonomy" id="27376"/>
    <lineage>
        <taxon>Eukaryota</taxon>
        <taxon>Fungi</taxon>
        <taxon>Fungi incertae sedis</taxon>
        <taxon>Mucoromycota</taxon>
        <taxon>Glomeromycotina</taxon>
        <taxon>Glomeromycetes</taxon>
        <taxon>Diversisporales</taxon>
        <taxon>Acaulosporaceae</taxon>
        <taxon>Acaulospora</taxon>
    </lineage>
</organism>
<proteinExistence type="predicted"/>
<reference evidence="1" key="1">
    <citation type="submission" date="2021-06" db="EMBL/GenBank/DDBJ databases">
        <authorList>
            <person name="Kallberg Y."/>
            <person name="Tangrot J."/>
            <person name="Rosling A."/>
        </authorList>
    </citation>
    <scope>NUCLEOTIDE SEQUENCE</scope>
    <source>
        <strain evidence="1">CL356</strain>
    </source>
</reference>
<name>A0ACA9PMU8_9GLOM</name>
<dbReference type="Proteomes" id="UP000789525">
    <property type="component" value="Unassembled WGS sequence"/>
</dbReference>
<sequence>MAPKAPRPYVRGRVAAQTTQQMQSYQQQHQNVSIQPQKESFQNQNAASVHQSPAHRSSSSLESHGAPTAIPMQPMVTRQQQPPSVTLSSDSYHITLNNAGTSLLRSTFFPTGYRAPVYEVTTDSVSSNKATTTLWSFDVKERTVREVAKIYWASSGKTMVEMSGVKIPVADFLTRSKWRLGVTQATATFTSQMEEYKWVPQPTLFDSESCMWHCVVPIARGPASGPSTVLSVYRPPGSLPSVDPQPQPLQSTNPLRRHRSNQSTSWRSSISSDSIHSHYSSAIGFNGMASIPVAAPTPQPQAAIIPSAAIANSIVGMGHGATWTTSRSRKSPAILEMFPEINTKPYLREVIVLTAILVVVSKDEWNIFSQDKTHAPISSSDAVLNRLVDLFDPTNSM</sequence>
<protein>
    <submittedName>
        <fullName evidence="1">5735_t:CDS:1</fullName>
    </submittedName>
</protein>
<comment type="caution">
    <text evidence="1">The sequence shown here is derived from an EMBL/GenBank/DDBJ whole genome shotgun (WGS) entry which is preliminary data.</text>
</comment>
<feature type="non-terminal residue" evidence="1">
    <location>
        <position position="397"/>
    </location>
</feature>
<keyword evidence="2" id="KW-1185">Reference proteome</keyword>
<gene>
    <name evidence="1" type="ORF">ACOLOM_LOCUS10917</name>
</gene>
<evidence type="ECO:0000313" key="1">
    <source>
        <dbReference type="EMBL" id="CAG8716335.1"/>
    </source>
</evidence>